<dbReference type="EMBL" id="AP021874">
    <property type="protein sequence ID" value="BBO68365.1"/>
    <property type="molecule type" value="Genomic_DNA"/>
</dbReference>
<dbReference type="Gene3D" id="3.40.190.10">
    <property type="entry name" value="Periplasmic binding protein-like II"/>
    <property type="match status" value="1"/>
</dbReference>
<feature type="domain" description="PBP" evidence="2">
    <location>
        <begin position="209"/>
        <end position="388"/>
    </location>
</feature>
<accession>A0A5K7YJ00</accession>
<evidence type="ECO:0000313" key="3">
    <source>
        <dbReference type="EMBL" id="BBO68365.1"/>
    </source>
</evidence>
<keyword evidence="1" id="KW-0732">Signal</keyword>
<dbReference type="Proteomes" id="UP000427906">
    <property type="component" value="Chromosome"/>
</dbReference>
<evidence type="ECO:0000256" key="1">
    <source>
        <dbReference type="SAM" id="SignalP"/>
    </source>
</evidence>
<reference evidence="3 4" key="1">
    <citation type="submission" date="2019-11" db="EMBL/GenBank/DDBJ databases">
        <title>Comparative genomics of hydrocarbon-degrading Desulfosarcina strains.</title>
        <authorList>
            <person name="Watanabe M."/>
            <person name="Kojima H."/>
            <person name="Fukui M."/>
        </authorList>
    </citation>
    <scope>NUCLEOTIDE SEQUENCE [LARGE SCALE GENOMIC DNA]</scope>
    <source>
        <strain evidence="3 4">PL12</strain>
    </source>
</reference>
<dbReference type="OrthoDB" id="5393994at2"/>
<sequence length="432" mass="45256">MFKKIARGALIGAAALAMAVPAHALTEVHLFGASAQYTFWIDAAPKFLSDPAGAACLGTVQHAASGDVTDNEATMDERDAGAARGLNCQGVGEEVVITYTTFSSVKGIQAVKGSATFDGCPAGEAGVPDWQDLDGDGNGVTWGPYPGTAGSVDDLECQDIVIGASDVAGETFNQESHGALYGPAGGDWYDSYATPEDTTGLDECRPIVVPFAFFGSDNLPVIPAGAQGNLTRLQAVSIFSGQVTNWSDMGYSSLPVAACLRHAGSGTHATLDAAVMRGDSPLLKDEALPGSFPVFMGYVPVTYFNKGSSDEVKCVRDAGDAGFGAVGYADADKNGADFDPAEPKKADRIQRLKYMGADATVDTISNGIYDFWSAQWLYYRADEDPTVKAKVVELCNYASIGANIPASKAGFWAAEGDMKVTKSTDFAFPSWK</sequence>
<feature type="signal peptide" evidence="1">
    <location>
        <begin position="1"/>
        <end position="24"/>
    </location>
</feature>
<evidence type="ECO:0000259" key="2">
    <source>
        <dbReference type="Pfam" id="PF12849"/>
    </source>
</evidence>
<dbReference type="RefSeq" id="WP_155316536.1">
    <property type="nucleotide sequence ID" value="NZ_AP021874.1"/>
</dbReference>
<dbReference type="InterPro" id="IPR024370">
    <property type="entry name" value="PBP_domain"/>
</dbReference>
<protein>
    <recommendedName>
        <fullName evidence="2">PBP domain-containing protein</fullName>
    </recommendedName>
</protein>
<dbReference type="Pfam" id="PF12849">
    <property type="entry name" value="PBP_like_2"/>
    <property type="match status" value="1"/>
</dbReference>
<proteinExistence type="predicted"/>
<dbReference type="KEGG" id="dalk:DSCA_22950"/>
<gene>
    <name evidence="3" type="ORF">DSCA_22950</name>
</gene>
<organism evidence="3 4">
    <name type="scientific">Desulfosarcina alkanivorans</name>
    <dbReference type="NCBI Taxonomy" id="571177"/>
    <lineage>
        <taxon>Bacteria</taxon>
        <taxon>Pseudomonadati</taxon>
        <taxon>Thermodesulfobacteriota</taxon>
        <taxon>Desulfobacteria</taxon>
        <taxon>Desulfobacterales</taxon>
        <taxon>Desulfosarcinaceae</taxon>
        <taxon>Desulfosarcina</taxon>
    </lineage>
</organism>
<feature type="chain" id="PRO_5024274227" description="PBP domain-containing protein" evidence="1">
    <location>
        <begin position="25"/>
        <end position="432"/>
    </location>
</feature>
<keyword evidence="4" id="KW-1185">Reference proteome</keyword>
<dbReference type="SUPFAM" id="SSF53850">
    <property type="entry name" value="Periplasmic binding protein-like II"/>
    <property type="match status" value="1"/>
</dbReference>
<dbReference type="AlphaFoldDB" id="A0A5K7YJ00"/>
<evidence type="ECO:0000313" key="4">
    <source>
        <dbReference type="Proteomes" id="UP000427906"/>
    </source>
</evidence>
<name>A0A5K7YJ00_9BACT</name>